<accession>A0A327VYM3</accession>
<gene>
    <name evidence="1" type="ORF">CLV59_105143</name>
</gene>
<dbReference type="AlphaFoldDB" id="A0A327VYM3"/>
<reference evidence="1 2" key="1">
    <citation type="submission" date="2018-06" db="EMBL/GenBank/DDBJ databases">
        <title>Genomic Encyclopedia of Archaeal and Bacterial Type Strains, Phase II (KMG-II): from individual species to whole genera.</title>
        <authorList>
            <person name="Goeker M."/>
        </authorList>
    </citation>
    <scope>NUCLEOTIDE SEQUENCE [LARGE SCALE GENOMIC DNA]</scope>
    <source>
        <strain evidence="1 2">DSM 29821</strain>
    </source>
</reference>
<protein>
    <submittedName>
        <fullName evidence="1">Uncharacterized protein</fullName>
    </submittedName>
</protein>
<proteinExistence type="predicted"/>
<name>A0A327VYM3_9BACT</name>
<comment type="caution">
    <text evidence="1">The sequence shown here is derived from an EMBL/GenBank/DDBJ whole genome shotgun (WGS) entry which is preliminary data.</text>
</comment>
<dbReference type="EMBL" id="QLMA01000005">
    <property type="protein sequence ID" value="RAJ80036.1"/>
    <property type="molecule type" value="Genomic_DNA"/>
</dbReference>
<sequence>MLVVVWINKHDILGMPVFSRMQISEFSWKFHPMNQSSRVYDQFDR</sequence>
<organism evidence="1 2">
    <name type="scientific">Chitinophaga dinghuensis</name>
    <dbReference type="NCBI Taxonomy" id="1539050"/>
    <lineage>
        <taxon>Bacteria</taxon>
        <taxon>Pseudomonadati</taxon>
        <taxon>Bacteroidota</taxon>
        <taxon>Chitinophagia</taxon>
        <taxon>Chitinophagales</taxon>
        <taxon>Chitinophagaceae</taxon>
        <taxon>Chitinophaga</taxon>
    </lineage>
</organism>
<evidence type="ECO:0000313" key="1">
    <source>
        <dbReference type="EMBL" id="RAJ80036.1"/>
    </source>
</evidence>
<keyword evidence="2" id="KW-1185">Reference proteome</keyword>
<dbReference type="Proteomes" id="UP000249819">
    <property type="component" value="Unassembled WGS sequence"/>
</dbReference>
<evidence type="ECO:0000313" key="2">
    <source>
        <dbReference type="Proteomes" id="UP000249819"/>
    </source>
</evidence>